<dbReference type="GO" id="GO:0016020">
    <property type="term" value="C:membrane"/>
    <property type="evidence" value="ECO:0007669"/>
    <property type="project" value="TreeGrafter"/>
</dbReference>
<dbReference type="KEGG" id="soy:115891706"/>
<dbReference type="InterPro" id="IPR012464">
    <property type="entry name" value="DUF1676"/>
</dbReference>
<name>A0A6J2YVG4_SITOR</name>
<dbReference type="Pfam" id="PF07898">
    <property type="entry name" value="DUF1676"/>
    <property type="match status" value="1"/>
</dbReference>
<sequence>MRAVSVIVGLCLVICCSAAPKIDDGSSWDNLLQIGGDVEVTKTASSSRSSDVSFTDFVQNYIKSHDVSFNLPLIGSTVTLGGRNLDNEELSFKLKFDSGSQVQARKKSKIKKIFVPILAFILIKAMTLIPLALGILGIKTWNAIQLSFVSFVTTLALAVWKLCSKVNGDHPHPQVIHETFDPHHFDHHHIAASRSDQMEGVQMAYNAYAPAQN</sequence>
<dbReference type="Proteomes" id="UP000504635">
    <property type="component" value="Unplaced"/>
</dbReference>
<keyword evidence="1" id="KW-1133">Transmembrane helix</keyword>
<keyword evidence="1" id="KW-0472">Membrane</keyword>
<dbReference type="AlphaFoldDB" id="A0A6J2YVG4"/>
<feature type="transmembrane region" description="Helical" evidence="1">
    <location>
        <begin position="113"/>
        <end position="138"/>
    </location>
</feature>
<dbReference type="GeneID" id="115891706"/>
<keyword evidence="2" id="KW-0732">Signal</keyword>
<evidence type="ECO:0000313" key="3">
    <source>
        <dbReference type="Proteomes" id="UP000504635"/>
    </source>
</evidence>
<evidence type="ECO:0000256" key="1">
    <source>
        <dbReference type="SAM" id="Phobius"/>
    </source>
</evidence>
<protein>
    <submittedName>
        <fullName evidence="4">Uncharacterized protein LOC115891706</fullName>
    </submittedName>
</protein>
<keyword evidence="3" id="KW-1185">Reference proteome</keyword>
<feature type="transmembrane region" description="Helical" evidence="1">
    <location>
        <begin position="144"/>
        <end position="163"/>
    </location>
</feature>
<dbReference type="PANTHER" id="PTHR21879:SF6">
    <property type="entry name" value="OSIRIS 19, ISOFORM A"/>
    <property type="match status" value="1"/>
</dbReference>
<evidence type="ECO:0000313" key="4">
    <source>
        <dbReference type="RefSeq" id="XP_030768108.1"/>
    </source>
</evidence>
<accession>A0A6J2YVG4</accession>
<dbReference type="RefSeq" id="XP_030768108.1">
    <property type="nucleotide sequence ID" value="XM_030912248.1"/>
</dbReference>
<reference evidence="4" key="1">
    <citation type="submission" date="2025-08" db="UniProtKB">
        <authorList>
            <consortium name="RefSeq"/>
        </authorList>
    </citation>
    <scope>IDENTIFICATION</scope>
    <source>
        <tissue evidence="4">Gonads</tissue>
    </source>
</reference>
<dbReference type="OrthoDB" id="6622845at2759"/>
<evidence type="ECO:0000256" key="2">
    <source>
        <dbReference type="SAM" id="SignalP"/>
    </source>
</evidence>
<gene>
    <name evidence="4" type="primary">LOC115891706</name>
</gene>
<feature type="signal peptide" evidence="2">
    <location>
        <begin position="1"/>
        <end position="18"/>
    </location>
</feature>
<keyword evidence="1" id="KW-0812">Transmembrane</keyword>
<organism evidence="3 4">
    <name type="scientific">Sitophilus oryzae</name>
    <name type="common">Rice weevil</name>
    <name type="synonym">Curculio oryzae</name>
    <dbReference type="NCBI Taxonomy" id="7048"/>
    <lineage>
        <taxon>Eukaryota</taxon>
        <taxon>Metazoa</taxon>
        <taxon>Ecdysozoa</taxon>
        <taxon>Arthropoda</taxon>
        <taxon>Hexapoda</taxon>
        <taxon>Insecta</taxon>
        <taxon>Pterygota</taxon>
        <taxon>Neoptera</taxon>
        <taxon>Endopterygota</taxon>
        <taxon>Coleoptera</taxon>
        <taxon>Polyphaga</taxon>
        <taxon>Cucujiformia</taxon>
        <taxon>Curculionidae</taxon>
        <taxon>Dryophthorinae</taxon>
        <taxon>Sitophilus</taxon>
    </lineage>
</organism>
<dbReference type="PANTHER" id="PTHR21879">
    <property type="entry name" value="FI03362P-RELATED-RELATED"/>
    <property type="match status" value="1"/>
</dbReference>
<dbReference type="InParanoid" id="A0A6J2YVG4"/>
<proteinExistence type="predicted"/>
<feature type="chain" id="PRO_5026767960" evidence="2">
    <location>
        <begin position="19"/>
        <end position="213"/>
    </location>
</feature>